<evidence type="ECO:0000313" key="2">
    <source>
        <dbReference type="EMBL" id="KAL3418659.1"/>
    </source>
</evidence>
<name>A0ABR4P5S5_9HELO</name>
<dbReference type="PANTHER" id="PTHR42791:SF17">
    <property type="entry name" value="ACETYLTRANSFERASE, GNAT FAMILY FAMILY (AFU_ORTHOLOGUE AFUA_8G05690)"/>
    <property type="match status" value="1"/>
</dbReference>
<accession>A0ABR4P5S5</accession>
<dbReference type="InterPro" id="IPR052523">
    <property type="entry name" value="Trichothecene_AcTrans"/>
</dbReference>
<dbReference type="CDD" id="cd04301">
    <property type="entry name" value="NAT_SF"/>
    <property type="match status" value="1"/>
</dbReference>
<evidence type="ECO:0000259" key="1">
    <source>
        <dbReference type="PROSITE" id="PS51186"/>
    </source>
</evidence>
<dbReference type="Gene3D" id="3.40.630.30">
    <property type="match status" value="1"/>
</dbReference>
<gene>
    <name evidence="2" type="ORF">PVAG01_10375</name>
</gene>
<sequence>MTALHPRIEPATVADVLRIADIESRTFATGPLNGLIFGPPRPEAVRARADVLAKELDSMAATMRIQKAVITQGEQGGDDEDQIVGFALWRLYRDPRPLEHWQDKEVWEGMASLEGANEFFGNMSRMRDRYINGKSYLFLHILVVLPEFHGRGVGSALLKDGLATANEASLPTWLESSERGYRVYRKFGFEDVDEFDIDRAKYGGEGKTKTVCMLRPVGTKLVN</sequence>
<dbReference type="SUPFAM" id="SSF55729">
    <property type="entry name" value="Acyl-CoA N-acyltransferases (Nat)"/>
    <property type="match status" value="1"/>
</dbReference>
<reference evidence="2 3" key="1">
    <citation type="submission" date="2024-06" db="EMBL/GenBank/DDBJ databases">
        <title>Complete genome of Phlyctema vagabunda strain 19-DSS-EL-015.</title>
        <authorList>
            <person name="Fiorenzani C."/>
        </authorList>
    </citation>
    <scope>NUCLEOTIDE SEQUENCE [LARGE SCALE GENOMIC DNA]</scope>
    <source>
        <strain evidence="2 3">19-DSS-EL-015</strain>
    </source>
</reference>
<evidence type="ECO:0000313" key="3">
    <source>
        <dbReference type="Proteomes" id="UP001629113"/>
    </source>
</evidence>
<comment type="caution">
    <text evidence="2">The sequence shown here is derived from an EMBL/GenBank/DDBJ whole genome shotgun (WGS) entry which is preliminary data.</text>
</comment>
<dbReference type="InterPro" id="IPR000182">
    <property type="entry name" value="GNAT_dom"/>
</dbReference>
<dbReference type="Proteomes" id="UP001629113">
    <property type="component" value="Unassembled WGS sequence"/>
</dbReference>
<organism evidence="2 3">
    <name type="scientific">Phlyctema vagabunda</name>
    <dbReference type="NCBI Taxonomy" id="108571"/>
    <lineage>
        <taxon>Eukaryota</taxon>
        <taxon>Fungi</taxon>
        <taxon>Dikarya</taxon>
        <taxon>Ascomycota</taxon>
        <taxon>Pezizomycotina</taxon>
        <taxon>Leotiomycetes</taxon>
        <taxon>Helotiales</taxon>
        <taxon>Dermateaceae</taxon>
        <taxon>Phlyctema</taxon>
    </lineage>
</organism>
<protein>
    <submittedName>
        <fullName evidence="2">Acetyltransferase</fullName>
    </submittedName>
</protein>
<dbReference type="PROSITE" id="PS51186">
    <property type="entry name" value="GNAT"/>
    <property type="match status" value="1"/>
</dbReference>
<dbReference type="PANTHER" id="PTHR42791">
    <property type="entry name" value="GNAT FAMILY ACETYLTRANSFERASE"/>
    <property type="match status" value="1"/>
</dbReference>
<dbReference type="Pfam" id="PF13508">
    <property type="entry name" value="Acetyltransf_7"/>
    <property type="match status" value="1"/>
</dbReference>
<feature type="domain" description="N-acetyltransferase" evidence="1">
    <location>
        <begin position="6"/>
        <end position="218"/>
    </location>
</feature>
<keyword evidence="3" id="KW-1185">Reference proteome</keyword>
<dbReference type="InterPro" id="IPR016181">
    <property type="entry name" value="Acyl_CoA_acyltransferase"/>
</dbReference>
<dbReference type="EMBL" id="JBFCZG010000009">
    <property type="protein sequence ID" value="KAL3418659.1"/>
    <property type="molecule type" value="Genomic_DNA"/>
</dbReference>
<proteinExistence type="predicted"/>